<keyword evidence="2" id="KW-1185">Reference proteome</keyword>
<sequence>MTDSSLSGRLANFLSSAFLVLALLVAAGFAVHSMSMTEATAKSDVDLQMDFCSNDLVFPGQCTGQPINCPCSGTIEDGLLEESDS</sequence>
<comment type="caution">
    <text evidence="1">The sequence shown here is derived from an EMBL/GenBank/DDBJ whole genome shotgun (WGS) entry which is preliminary data.</text>
</comment>
<accession>A0A2H3NPG5</accession>
<evidence type="ECO:0000313" key="1">
    <source>
        <dbReference type="EMBL" id="PEN08850.1"/>
    </source>
</evidence>
<gene>
    <name evidence="1" type="ORF">CRI93_03625</name>
</gene>
<name>A0A2H3NPG5_9BACT</name>
<protein>
    <submittedName>
        <fullName evidence="1">Uncharacterized protein</fullName>
    </submittedName>
</protein>
<organism evidence="1 2">
    <name type="scientific">Longimonas halophila</name>
    <dbReference type="NCBI Taxonomy" id="1469170"/>
    <lineage>
        <taxon>Bacteria</taxon>
        <taxon>Pseudomonadati</taxon>
        <taxon>Rhodothermota</taxon>
        <taxon>Rhodothermia</taxon>
        <taxon>Rhodothermales</taxon>
        <taxon>Salisaetaceae</taxon>
        <taxon>Longimonas</taxon>
    </lineage>
</organism>
<dbReference type="Proteomes" id="UP000221024">
    <property type="component" value="Unassembled WGS sequence"/>
</dbReference>
<dbReference type="RefSeq" id="WP_098061247.1">
    <property type="nucleotide sequence ID" value="NZ_PDEP01000002.1"/>
</dbReference>
<dbReference type="EMBL" id="PDEP01000002">
    <property type="protein sequence ID" value="PEN08850.1"/>
    <property type="molecule type" value="Genomic_DNA"/>
</dbReference>
<reference evidence="1 2" key="1">
    <citation type="submission" date="2017-10" db="EMBL/GenBank/DDBJ databases">
        <title>Draft genome of Longimonas halophila.</title>
        <authorList>
            <person name="Goh K.M."/>
            <person name="Shamsir M.S."/>
            <person name="Lim S.W."/>
        </authorList>
    </citation>
    <scope>NUCLEOTIDE SEQUENCE [LARGE SCALE GENOMIC DNA]</scope>
    <source>
        <strain evidence="1 2">KCTC 42399</strain>
    </source>
</reference>
<dbReference type="AlphaFoldDB" id="A0A2H3NPG5"/>
<proteinExistence type="predicted"/>
<evidence type="ECO:0000313" key="2">
    <source>
        <dbReference type="Proteomes" id="UP000221024"/>
    </source>
</evidence>